<protein>
    <submittedName>
        <fullName evidence="3">Uncharacterized protein</fullName>
    </submittedName>
</protein>
<feature type="region of interest" description="Disordered" evidence="2">
    <location>
        <begin position="72"/>
        <end position="99"/>
    </location>
</feature>
<feature type="compositionally biased region" description="Low complexity" evidence="2">
    <location>
        <begin position="80"/>
        <end position="94"/>
    </location>
</feature>
<gene>
    <name evidence="3" type="ORF">PSNMU_V1.4_AUG-EV-PASAV3_0063170</name>
</gene>
<evidence type="ECO:0000256" key="2">
    <source>
        <dbReference type="SAM" id="MobiDB-lite"/>
    </source>
</evidence>
<sequence length="346" mass="37448">MADAKDNDPDRGAPRCPLVLDGQATDSEGGRVSAAATGDVAFALAGSAVAGSAAGSANGDFGLGFDRSSSEARGVGGIGTSARTGTRTSSSAGTETNPPALLVRPETMAVAHKLRDRALVLEEERRKLSATLPVLEKLRKRLRTEASGQEKRRRRLLEALDSRNSTELEVCDVREGIDGHHQRAEALEAEEEALIGRLSGLLERRTRATAEKHGPLLADMEAYARVLARAVDCRQEAAEKKKEGLEETRGSLGASLAEEERLGREAAEALGRLAAMQERGGGDRSGEDEQTTVLSGRVRGLIERRSRLRKILKQKRIENNQANEEMLEWEGKRIERATTNPSVRKR</sequence>
<dbReference type="Proteomes" id="UP000291116">
    <property type="component" value="Unassembled WGS sequence"/>
</dbReference>
<dbReference type="AlphaFoldDB" id="A0A448ZC39"/>
<feature type="compositionally biased region" description="Basic and acidic residues" evidence="2">
    <location>
        <begin position="1"/>
        <end position="13"/>
    </location>
</feature>
<proteinExistence type="predicted"/>
<evidence type="ECO:0000256" key="1">
    <source>
        <dbReference type="SAM" id="Coils"/>
    </source>
</evidence>
<accession>A0A448ZC39</accession>
<keyword evidence="4" id="KW-1185">Reference proteome</keyword>
<evidence type="ECO:0000313" key="4">
    <source>
        <dbReference type="Proteomes" id="UP000291116"/>
    </source>
</evidence>
<reference evidence="3 4" key="1">
    <citation type="submission" date="2019-01" db="EMBL/GenBank/DDBJ databases">
        <authorList>
            <person name="Ferrante I. M."/>
        </authorList>
    </citation>
    <scope>NUCLEOTIDE SEQUENCE [LARGE SCALE GENOMIC DNA]</scope>
    <source>
        <strain evidence="3 4">B856</strain>
    </source>
</reference>
<feature type="coiled-coil region" evidence="1">
    <location>
        <begin position="111"/>
        <end position="159"/>
    </location>
</feature>
<keyword evidence="1" id="KW-0175">Coiled coil</keyword>
<feature type="coiled-coil region" evidence="1">
    <location>
        <begin position="305"/>
        <end position="332"/>
    </location>
</feature>
<feature type="region of interest" description="Disordered" evidence="2">
    <location>
        <begin position="240"/>
        <end position="259"/>
    </location>
</feature>
<dbReference type="OrthoDB" id="54298at2759"/>
<feature type="region of interest" description="Disordered" evidence="2">
    <location>
        <begin position="1"/>
        <end position="31"/>
    </location>
</feature>
<dbReference type="EMBL" id="CAACVS010000226">
    <property type="protein sequence ID" value="VEU39590.1"/>
    <property type="molecule type" value="Genomic_DNA"/>
</dbReference>
<evidence type="ECO:0000313" key="3">
    <source>
        <dbReference type="EMBL" id="VEU39590.1"/>
    </source>
</evidence>
<name>A0A448ZC39_9STRA</name>
<feature type="compositionally biased region" description="Basic and acidic residues" evidence="2">
    <location>
        <begin position="240"/>
        <end position="249"/>
    </location>
</feature>
<organism evidence="3 4">
    <name type="scientific">Pseudo-nitzschia multistriata</name>
    <dbReference type="NCBI Taxonomy" id="183589"/>
    <lineage>
        <taxon>Eukaryota</taxon>
        <taxon>Sar</taxon>
        <taxon>Stramenopiles</taxon>
        <taxon>Ochrophyta</taxon>
        <taxon>Bacillariophyta</taxon>
        <taxon>Bacillariophyceae</taxon>
        <taxon>Bacillariophycidae</taxon>
        <taxon>Bacillariales</taxon>
        <taxon>Bacillariaceae</taxon>
        <taxon>Pseudo-nitzschia</taxon>
    </lineage>
</organism>